<keyword evidence="3" id="KW-1185">Reference proteome</keyword>
<dbReference type="EMBL" id="QLMJ01000016">
    <property type="protein sequence ID" value="RAK30379.1"/>
    <property type="molecule type" value="Genomic_DNA"/>
</dbReference>
<accession>A0A327Z473</accession>
<feature type="transmembrane region" description="Helical" evidence="1">
    <location>
        <begin position="289"/>
        <end position="314"/>
    </location>
</feature>
<dbReference type="Proteomes" id="UP000249341">
    <property type="component" value="Unassembled WGS sequence"/>
</dbReference>
<reference evidence="2 3" key="1">
    <citation type="submission" date="2018-06" db="EMBL/GenBank/DDBJ databases">
        <title>Genomic Encyclopedia of Type Strains, Phase III (KMG-III): the genomes of soil and plant-associated and newly described type strains.</title>
        <authorList>
            <person name="Whitman W."/>
        </authorList>
    </citation>
    <scope>NUCLEOTIDE SEQUENCE [LARGE SCALE GENOMIC DNA]</scope>
    <source>
        <strain evidence="2 3">CGMCC 4.7090</strain>
    </source>
</reference>
<dbReference type="RefSeq" id="WP_111652444.1">
    <property type="nucleotide sequence ID" value="NZ_JACHWI010000010.1"/>
</dbReference>
<protein>
    <submittedName>
        <fullName evidence="2">Uncharacterized protein</fullName>
    </submittedName>
</protein>
<feature type="transmembrane region" description="Helical" evidence="1">
    <location>
        <begin position="70"/>
        <end position="94"/>
    </location>
</feature>
<name>A0A327Z473_9ACTN</name>
<sequence length="370" mass="39061">MTTISIQDERRYRRLLFAYPGAYRRRHGDEILTTLFDLADDGNGRLTAGQTLHLVASGLRQRFRVPLRPLTVLAALLATVTLGGFGAVAGNWLAWQSADRVPSPAETSALTSAMAGLPGPSIEQWQTAMNGPGIIATTRGAGTYDPDRVKTALTAAGWHITSFTEAINKIAIGFGTPEETVAPERAAQFTATKDGLTLQGATSTMDGGPWPDMDGGSFGSLDITTDVTGAIVPLTIAGLLLGALTGWLLTAAVSYRMRTASDRMGTASDRMRTVSDRMRTAGSRPRRTAAALSALALTATAVPASVAYCEFYQVMTYDPHASNQYVGYGPHDQIPAYAVLIATALAALSLAAAIRAATHHPEPNLTPISS</sequence>
<keyword evidence="1" id="KW-1133">Transmembrane helix</keyword>
<dbReference type="AlphaFoldDB" id="A0A327Z473"/>
<gene>
    <name evidence="2" type="ORF">B0I29_11638</name>
</gene>
<keyword evidence="1" id="KW-0812">Transmembrane</keyword>
<feature type="transmembrane region" description="Helical" evidence="1">
    <location>
        <begin position="230"/>
        <end position="255"/>
    </location>
</feature>
<evidence type="ECO:0000313" key="3">
    <source>
        <dbReference type="Proteomes" id="UP000249341"/>
    </source>
</evidence>
<comment type="caution">
    <text evidence="2">The sequence shown here is derived from an EMBL/GenBank/DDBJ whole genome shotgun (WGS) entry which is preliminary data.</text>
</comment>
<dbReference type="OrthoDB" id="3293522at2"/>
<organism evidence="2 3">
    <name type="scientific">Actinoplanes lutulentus</name>
    <dbReference type="NCBI Taxonomy" id="1287878"/>
    <lineage>
        <taxon>Bacteria</taxon>
        <taxon>Bacillati</taxon>
        <taxon>Actinomycetota</taxon>
        <taxon>Actinomycetes</taxon>
        <taxon>Micromonosporales</taxon>
        <taxon>Micromonosporaceae</taxon>
        <taxon>Actinoplanes</taxon>
    </lineage>
</organism>
<evidence type="ECO:0000256" key="1">
    <source>
        <dbReference type="SAM" id="Phobius"/>
    </source>
</evidence>
<keyword evidence="1" id="KW-0472">Membrane</keyword>
<proteinExistence type="predicted"/>
<evidence type="ECO:0000313" key="2">
    <source>
        <dbReference type="EMBL" id="RAK30379.1"/>
    </source>
</evidence>
<feature type="transmembrane region" description="Helical" evidence="1">
    <location>
        <begin position="334"/>
        <end position="354"/>
    </location>
</feature>